<accession>A0A196SH99</accession>
<organism evidence="2 3">
    <name type="scientific">Blastocystis sp. subtype 1 (strain ATCC 50177 / NandII)</name>
    <dbReference type="NCBI Taxonomy" id="478820"/>
    <lineage>
        <taxon>Eukaryota</taxon>
        <taxon>Sar</taxon>
        <taxon>Stramenopiles</taxon>
        <taxon>Bigyra</taxon>
        <taxon>Opalozoa</taxon>
        <taxon>Opalinata</taxon>
        <taxon>Blastocystidae</taxon>
        <taxon>Blastocystis</taxon>
    </lineage>
</organism>
<sequence length="194" mass="23325">MKEKLKRLEEKAERFHAMQRGEIEVDDANTLVDFKRRKEMYDFYQEELPEANEKQSDAVNPMDLAKDRYREMLEAPHKDNEVLIEDEFGRLRWVPRGSDDHMNFIGSSYRIRKQLEGKDEERNPERKIQTSRAARVKMTWEDQLSKSERDYFTEIDKETEDLRRQKMREKGNKKPAPSVRTKEQIAEDMLRALL</sequence>
<keyword evidence="3" id="KW-1185">Reference proteome</keyword>
<dbReference type="EMBL" id="LXWW01000149">
    <property type="protein sequence ID" value="OAO15339.1"/>
    <property type="molecule type" value="Genomic_DNA"/>
</dbReference>
<evidence type="ECO:0000256" key="1">
    <source>
        <dbReference type="SAM" id="MobiDB-lite"/>
    </source>
</evidence>
<feature type="region of interest" description="Disordered" evidence="1">
    <location>
        <begin position="149"/>
        <end position="187"/>
    </location>
</feature>
<reference evidence="2 3" key="1">
    <citation type="submission" date="2016-05" db="EMBL/GenBank/DDBJ databases">
        <title>Nuclear genome of Blastocystis sp. subtype 1 NandII.</title>
        <authorList>
            <person name="Gentekaki E."/>
            <person name="Curtis B."/>
            <person name="Stairs C."/>
            <person name="Eme L."/>
            <person name="Herman E."/>
            <person name="Klimes V."/>
            <person name="Arias M.C."/>
            <person name="Elias M."/>
            <person name="Hilliou F."/>
            <person name="Klute M."/>
            <person name="Malik S.-B."/>
            <person name="Pightling A."/>
            <person name="Rachubinski R."/>
            <person name="Salas D."/>
            <person name="Schlacht A."/>
            <person name="Suga H."/>
            <person name="Archibald J."/>
            <person name="Ball S.G."/>
            <person name="Clark G."/>
            <person name="Dacks J."/>
            <person name="Van Der Giezen M."/>
            <person name="Tsaousis A."/>
            <person name="Roger A."/>
        </authorList>
    </citation>
    <scope>NUCLEOTIDE SEQUENCE [LARGE SCALE GENOMIC DNA]</scope>
    <source>
        <strain evidence="3">ATCC 50177 / NandII</strain>
    </source>
</reference>
<evidence type="ECO:0000313" key="2">
    <source>
        <dbReference type="EMBL" id="OAO15339.1"/>
    </source>
</evidence>
<dbReference type="Proteomes" id="UP000078348">
    <property type="component" value="Unassembled WGS sequence"/>
</dbReference>
<name>A0A196SH99_BLAHN</name>
<feature type="region of interest" description="Disordered" evidence="1">
    <location>
        <begin position="115"/>
        <end position="134"/>
    </location>
</feature>
<comment type="caution">
    <text evidence="2">The sequence shown here is derived from an EMBL/GenBank/DDBJ whole genome shotgun (WGS) entry which is preliminary data.</text>
</comment>
<protein>
    <submittedName>
        <fullName evidence="2">Uncharacterized protein</fullName>
    </submittedName>
</protein>
<feature type="compositionally biased region" description="Basic and acidic residues" evidence="1">
    <location>
        <begin position="115"/>
        <end position="128"/>
    </location>
</feature>
<proteinExistence type="predicted"/>
<gene>
    <name evidence="2" type="ORF">AV274_2927</name>
</gene>
<dbReference type="AlphaFoldDB" id="A0A196SH99"/>
<feature type="compositionally biased region" description="Basic and acidic residues" evidence="1">
    <location>
        <begin position="149"/>
        <end position="172"/>
    </location>
</feature>
<evidence type="ECO:0000313" key="3">
    <source>
        <dbReference type="Proteomes" id="UP000078348"/>
    </source>
</evidence>